<dbReference type="Gene3D" id="1.20.1280.50">
    <property type="match status" value="1"/>
</dbReference>
<dbReference type="InterPro" id="IPR027417">
    <property type="entry name" value="P-loop_NTPase"/>
</dbReference>
<sequence length="237" mass="26355">QRLPLGVQLYVLAMLCPRDLCRLAGTCRYWWSTVRDNVLWRYLLLRDLGTWSSVDHHSLPDPHLLSQSLCQLSLGPPPDFMRVYVSCCPEGRQYPQSRPGASWPLSSLLQVWVRPPQPRVAMFGPGLEQLDTSLLTHVMSSPHLLPVAALPQPQFDGIGSGISFHFNNLQFNIVTLYSSSREQRARARQGETGVVNKMFEAEGRAQDGASPTLIPSVQAVCSAVDGFIYTVNAEAHT</sequence>
<dbReference type="PROSITE" id="PS50181">
    <property type="entry name" value="FBOX"/>
    <property type="match status" value="1"/>
</dbReference>
<proteinExistence type="evidence at transcript level"/>
<protein>
    <submittedName>
        <fullName evidence="2">F-box only protein 4</fullName>
    </submittedName>
</protein>
<reference evidence="2" key="1">
    <citation type="journal article" date="2014" name="Nature">
        <title>Elephant shark genome provides unique insights into gnathostome evolution.</title>
        <authorList>
            <consortium name="International Elephant Shark Genome Sequencing Consortium"/>
            <person name="Venkatesh B."/>
            <person name="Lee A.P."/>
            <person name="Ravi V."/>
            <person name="Maurya A.K."/>
            <person name="Lian M.M."/>
            <person name="Swann J.B."/>
            <person name="Ohta Y."/>
            <person name="Flajnik M.F."/>
            <person name="Sutoh Y."/>
            <person name="Kasahara M."/>
            <person name="Hoon S."/>
            <person name="Gangu V."/>
            <person name="Roy S.W."/>
            <person name="Irimia M."/>
            <person name="Korzh V."/>
            <person name="Kondrychyn I."/>
            <person name="Lim Z.W."/>
            <person name="Tay B.H."/>
            <person name="Tohari S."/>
            <person name="Kong K.W."/>
            <person name="Ho S."/>
            <person name="Lorente-Galdos B."/>
            <person name="Quilez J."/>
            <person name="Marques-Bonet T."/>
            <person name="Raney B.J."/>
            <person name="Ingham P.W."/>
            <person name="Tay A."/>
            <person name="Hillier L.W."/>
            <person name="Minx P."/>
            <person name="Boehm T."/>
            <person name="Wilson R.K."/>
            <person name="Brenner S."/>
            <person name="Warren W.C."/>
        </authorList>
    </citation>
    <scope>NUCLEOTIDE SEQUENCE</scope>
    <source>
        <tissue evidence="2">Intestine</tissue>
    </source>
</reference>
<dbReference type="Gene3D" id="3.40.50.300">
    <property type="entry name" value="P-loop containing nucleotide triphosphate hydrolases"/>
    <property type="match status" value="1"/>
</dbReference>
<dbReference type="AlphaFoldDB" id="V9LE87"/>
<dbReference type="GO" id="GO:0031146">
    <property type="term" value="P:SCF-dependent proteasomal ubiquitin-dependent protein catabolic process"/>
    <property type="evidence" value="ECO:0007669"/>
    <property type="project" value="InterPro"/>
</dbReference>
<accession>V9LE87</accession>
<dbReference type="PANTHER" id="PTHR16008">
    <property type="entry name" value="F-BOX ONLY PROTEIN 4"/>
    <property type="match status" value="1"/>
</dbReference>
<dbReference type="SUPFAM" id="SSF81383">
    <property type="entry name" value="F-box domain"/>
    <property type="match status" value="1"/>
</dbReference>
<dbReference type="PANTHER" id="PTHR16008:SF4">
    <property type="entry name" value="F-BOX ONLY PROTEIN 4"/>
    <property type="match status" value="1"/>
</dbReference>
<feature type="non-terminal residue" evidence="2">
    <location>
        <position position="1"/>
    </location>
</feature>
<dbReference type="GO" id="GO:0019005">
    <property type="term" value="C:SCF ubiquitin ligase complex"/>
    <property type="evidence" value="ECO:0007669"/>
    <property type="project" value="TreeGrafter"/>
</dbReference>
<dbReference type="EMBL" id="JW878158">
    <property type="protein sequence ID" value="AFP10675.1"/>
    <property type="molecule type" value="mRNA"/>
</dbReference>
<feature type="domain" description="F-box" evidence="1">
    <location>
        <begin position="1"/>
        <end position="43"/>
    </location>
</feature>
<dbReference type="InterPro" id="IPR036047">
    <property type="entry name" value="F-box-like_dom_sf"/>
</dbReference>
<evidence type="ECO:0000259" key="1">
    <source>
        <dbReference type="PROSITE" id="PS50181"/>
    </source>
</evidence>
<dbReference type="GO" id="GO:0000209">
    <property type="term" value="P:protein polyubiquitination"/>
    <property type="evidence" value="ECO:0007669"/>
    <property type="project" value="TreeGrafter"/>
</dbReference>
<dbReference type="Pfam" id="PF12937">
    <property type="entry name" value="F-box-like"/>
    <property type="match status" value="1"/>
</dbReference>
<organism evidence="2">
    <name type="scientific">Callorhinchus milii</name>
    <name type="common">Ghost shark</name>
    <dbReference type="NCBI Taxonomy" id="7868"/>
    <lineage>
        <taxon>Eukaryota</taxon>
        <taxon>Metazoa</taxon>
        <taxon>Chordata</taxon>
        <taxon>Craniata</taxon>
        <taxon>Vertebrata</taxon>
        <taxon>Chondrichthyes</taxon>
        <taxon>Holocephali</taxon>
        <taxon>Chimaeriformes</taxon>
        <taxon>Callorhinchidae</taxon>
        <taxon>Callorhinchus</taxon>
    </lineage>
</organism>
<feature type="non-terminal residue" evidence="2">
    <location>
        <position position="237"/>
    </location>
</feature>
<dbReference type="InterPro" id="IPR001810">
    <property type="entry name" value="F-box_dom"/>
</dbReference>
<name>V9LE87_CALMI</name>
<evidence type="ECO:0000313" key="2">
    <source>
        <dbReference type="EMBL" id="AFP10675.1"/>
    </source>
</evidence>
<dbReference type="InterPro" id="IPR039588">
    <property type="entry name" value="FBXO4"/>
</dbReference>